<evidence type="ECO:0000313" key="5">
    <source>
        <dbReference type="Proteomes" id="UP000639772"/>
    </source>
</evidence>
<comment type="caution">
    <text evidence="3">The sequence shown here is derived from an EMBL/GenBank/DDBJ whole genome shotgun (WGS) entry which is preliminary data.</text>
</comment>
<keyword evidence="4" id="KW-1185">Reference proteome</keyword>
<reference evidence="4 5" key="1">
    <citation type="journal article" date="2020" name="Nat. Food">
        <title>A phased Vanilla planifolia genome enables genetic improvement of flavour and production.</title>
        <authorList>
            <person name="Hasing T."/>
            <person name="Tang H."/>
            <person name="Brym M."/>
            <person name="Khazi F."/>
            <person name="Huang T."/>
            <person name="Chambers A.H."/>
        </authorList>
    </citation>
    <scope>NUCLEOTIDE SEQUENCE [LARGE SCALE GENOMIC DNA]</scope>
    <source>
        <tissue evidence="3">Leaf</tissue>
    </source>
</reference>
<keyword evidence="1" id="KW-0732">Signal</keyword>
<dbReference type="PANTHER" id="PTHR34377:SF4">
    <property type="entry name" value="OS09G0309600 PROTEIN"/>
    <property type="match status" value="1"/>
</dbReference>
<proteinExistence type="predicted"/>
<sequence length="134" mass="14874">MEEKNLSSTISRLLPIFLLVTLVSLAGGQPKAVMAQALCLSQFALANEACSFVNPHSINLQSNNNHHHHHHHHHHQQHGDTKDSACCRRLEGIDDACVCQLMTRLPSFVTKPKHKITIVPNDGCEVSYECGAYE</sequence>
<feature type="chain" id="PRO_5036418129" description="Bifunctional inhibitor/plant lipid transfer protein/seed storage helical domain-containing protein" evidence="1">
    <location>
        <begin position="29"/>
        <end position="134"/>
    </location>
</feature>
<name>A0A835V840_VANPL</name>
<evidence type="ECO:0000256" key="1">
    <source>
        <dbReference type="SAM" id="SignalP"/>
    </source>
</evidence>
<evidence type="ECO:0008006" key="6">
    <source>
        <dbReference type="Google" id="ProtNLM"/>
    </source>
</evidence>
<dbReference type="PANTHER" id="PTHR34377">
    <property type="entry name" value="TETRATRICOPEPTIDE REPEAT (TPR)-LIKE SUPERFAMILY PROTEIN"/>
    <property type="match status" value="1"/>
</dbReference>
<evidence type="ECO:0000313" key="2">
    <source>
        <dbReference type="EMBL" id="KAG0489386.1"/>
    </source>
</evidence>
<evidence type="ECO:0000313" key="3">
    <source>
        <dbReference type="EMBL" id="KAG0491004.1"/>
    </source>
</evidence>
<dbReference type="EMBL" id="JADCNM010000003">
    <property type="protein sequence ID" value="KAG0491004.1"/>
    <property type="molecule type" value="Genomic_DNA"/>
</dbReference>
<gene>
    <name evidence="3" type="ORF">HPP92_007867</name>
    <name evidence="2" type="ORF">HPP92_008197</name>
</gene>
<dbReference type="OrthoDB" id="1930534at2759"/>
<feature type="signal peptide" evidence="1">
    <location>
        <begin position="1"/>
        <end position="28"/>
    </location>
</feature>
<dbReference type="Proteomes" id="UP000636800">
    <property type="component" value="Chromosome 3"/>
</dbReference>
<organism evidence="3 5">
    <name type="scientific">Vanilla planifolia</name>
    <name type="common">Vanilla</name>
    <dbReference type="NCBI Taxonomy" id="51239"/>
    <lineage>
        <taxon>Eukaryota</taxon>
        <taxon>Viridiplantae</taxon>
        <taxon>Streptophyta</taxon>
        <taxon>Embryophyta</taxon>
        <taxon>Tracheophyta</taxon>
        <taxon>Spermatophyta</taxon>
        <taxon>Magnoliopsida</taxon>
        <taxon>Liliopsida</taxon>
        <taxon>Asparagales</taxon>
        <taxon>Orchidaceae</taxon>
        <taxon>Vanilloideae</taxon>
        <taxon>Vanilleae</taxon>
        <taxon>Vanilla</taxon>
    </lineage>
</organism>
<dbReference type="EMBL" id="JADCNL010000003">
    <property type="protein sequence ID" value="KAG0489386.1"/>
    <property type="molecule type" value="Genomic_DNA"/>
</dbReference>
<dbReference type="Proteomes" id="UP000639772">
    <property type="component" value="Chromosome 3"/>
</dbReference>
<evidence type="ECO:0000313" key="4">
    <source>
        <dbReference type="Proteomes" id="UP000636800"/>
    </source>
</evidence>
<protein>
    <recommendedName>
        <fullName evidence="6">Bifunctional inhibitor/plant lipid transfer protein/seed storage helical domain-containing protein</fullName>
    </recommendedName>
</protein>
<dbReference type="AlphaFoldDB" id="A0A835V840"/>
<accession>A0A835V840</accession>